<name>M9RC07_9RHOB</name>
<dbReference type="AlphaFoldDB" id="M9RC07"/>
<dbReference type="Proteomes" id="UP000005307">
    <property type="component" value="Chromosome"/>
</dbReference>
<dbReference type="FunFam" id="2.60.370.10:FF:000001">
    <property type="entry name" value="COX11 cytochrome c oxidase assembly homolog"/>
    <property type="match status" value="1"/>
</dbReference>
<dbReference type="HAMAP" id="MF_00155">
    <property type="entry name" value="CtaG"/>
    <property type="match status" value="1"/>
</dbReference>
<dbReference type="OrthoDB" id="9804841at2"/>
<comment type="subcellular location">
    <subcellularLocation>
        <location evidence="2 12">Cell inner membrane</location>
        <topology evidence="2 12">Single-pass type II membrane protein</topology>
        <orientation evidence="2 12">Periplasmic side</orientation>
    </subcellularLocation>
</comment>
<keyword evidence="9 12" id="KW-1133">Transmembrane helix</keyword>
<dbReference type="STRING" id="391626.OAN307_c38550"/>
<evidence type="ECO:0000256" key="11">
    <source>
        <dbReference type="ARBA" id="ARBA00023136"/>
    </source>
</evidence>
<accession>M9RC07</accession>
<keyword evidence="8 12" id="KW-0735">Signal-anchor</keyword>
<keyword evidence="7 12" id="KW-0812">Transmembrane</keyword>
<dbReference type="KEGG" id="oat:OAN307_c38550"/>
<evidence type="ECO:0000256" key="1">
    <source>
        <dbReference type="ARBA" id="ARBA00004007"/>
    </source>
</evidence>
<evidence type="ECO:0000256" key="4">
    <source>
        <dbReference type="ARBA" id="ARBA00015384"/>
    </source>
</evidence>
<dbReference type="eggNOG" id="COG3175">
    <property type="taxonomic scope" value="Bacteria"/>
</dbReference>
<keyword evidence="10 12" id="KW-0186">Copper</keyword>
<dbReference type="Gene3D" id="2.60.370.10">
    <property type="entry name" value="Ctag/Cox11"/>
    <property type="match status" value="1"/>
</dbReference>
<evidence type="ECO:0000256" key="7">
    <source>
        <dbReference type="ARBA" id="ARBA00022692"/>
    </source>
</evidence>
<evidence type="ECO:0000313" key="14">
    <source>
        <dbReference type="EMBL" id="AGI69298.1"/>
    </source>
</evidence>
<evidence type="ECO:0000256" key="12">
    <source>
        <dbReference type="HAMAP-Rule" id="MF_00155"/>
    </source>
</evidence>
<evidence type="ECO:0000256" key="3">
    <source>
        <dbReference type="ARBA" id="ARBA00009620"/>
    </source>
</evidence>
<dbReference type="RefSeq" id="WP_015501240.1">
    <property type="nucleotide sequence ID" value="NC_020911.1"/>
</dbReference>
<dbReference type="GO" id="GO:0005507">
    <property type="term" value="F:copper ion binding"/>
    <property type="evidence" value="ECO:0007669"/>
    <property type="project" value="InterPro"/>
</dbReference>
<dbReference type="HOGENOM" id="CLU_045000_5_0_5"/>
<dbReference type="PANTHER" id="PTHR21320:SF3">
    <property type="entry name" value="CYTOCHROME C OXIDASE ASSEMBLY PROTEIN COX11, MITOCHONDRIAL-RELATED"/>
    <property type="match status" value="1"/>
</dbReference>
<feature type="topological domain" description="Periplasmic" evidence="12">
    <location>
        <begin position="35"/>
        <end position="208"/>
    </location>
</feature>
<evidence type="ECO:0000256" key="2">
    <source>
        <dbReference type="ARBA" id="ARBA00004382"/>
    </source>
</evidence>
<protein>
    <recommendedName>
        <fullName evidence="4 12">Cytochrome c oxidase assembly protein CtaG</fullName>
    </recommendedName>
</protein>
<dbReference type="PIRSF" id="PIRSF005413">
    <property type="entry name" value="COX11"/>
    <property type="match status" value="1"/>
</dbReference>
<proteinExistence type="inferred from homology"/>
<evidence type="ECO:0000313" key="15">
    <source>
        <dbReference type="Proteomes" id="UP000005307"/>
    </source>
</evidence>
<reference evidence="14 15" key="1">
    <citation type="journal article" date="2013" name="PLoS ONE">
        <title>Poles Apart: Arctic and Antarctic Octadecabacter strains Share High Genome Plasticity and a New Type of Xanthorhodopsin.</title>
        <authorList>
            <person name="Vollmers J."/>
            <person name="Voget S."/>
            <person name="Dietrich S."/>
            <person name="Gollnow K."/>
            <person name="Smits M."/>
            <person name="Meyer K."/>
            <person name="Brinkhoff T."/>
            <person name="Simon M."/>
            <person name="Daniel R."/>
        </authorList>
    </citation>
    <scope>NUCLEOTIDE SEQUENCE [LARGE SCALE GENOMIC DNA]</scope>
    <source>
        <strain evidence="14 15">307</strain>
    </source>
</reference>
<keyword evidence="15" id="KW-1185">Reference proteome</keyword>
<dbReference type="NCBIfam" id="NF003465">
    <property type="entry name" value="PRK05089.1"/>
    <property type="match status" value="1"/>
</dbReference>
<dbReference type="PANTHER" id="PTHR21320">
    <property type="entry name" value="CYTOCHROME C OXIDASE ASSEMBLY PROTEIN COX11-RELATED"/>
    <property type="match status" value="1"/>
</dbReference>
<keyword evidence="11 12" id="KW-0472">Membrane</keyword>
<dbReference type="EMBL" id="CP003740">
    <property type="protein sequence ID" value="AGI69298.1"/>
    <property type="molecule type" value="Genomic_DNA"/>
</dbReference>
<comment type="similarity">
    <text evidence="3 12">Belongs to the COX11/CtaG family.</text>
</comment>
<evidence type="ECO:0000256" key="9">
    <source>
        <dbReference type="ARBA" id="ARBA00022989"/>
    </source>
</evidence>
<sequence length="208" mass="23152">MKLNPFNYITRDANRTAAQAVSVVVFMGALAWASVPFYDWFCRVTGFGGVTNIATAGSDTILDETITVRFDSSVASDMPWTFKPVQREMEVRIGETVLAFYEATNPTDYAIAGSASYNVAPYEAGAFFDKIDCFCFEMQILQPGETMNMPVLFFVDPAIVDDRDGQYVHTITLGYTFHLNELPLEYEQATLLVDDQAALDTVQPTELN</sequence>
<feature type="transmembrane region" description="Helical" evidence="13">
    <location>
        <begin position="20"/>
        <end position="41"/>
    </location>
</feature>
<dbReference type="SUPFAM" id="SSF110111">
    <property type="entry name" value="Ctag/Cox11"/>
    <property type="match status" value="1"/>
</dbReference>
<organism evidence="14 15">
    <name type="scientific">Octadecabacter antarcticus 307</name>
    <dbReference type="NCBI Taxonomy" id="391626"/>
    <lineage>
        <taxon>Bacteria</taxon>
        <taxon>Pseudomonadati</taxon>
        <taxon>Pseudomonadota</taxon>
        <taxon>Alphaproteobacteria</taxon>
        <taxon>Rhodobacterales</taxon>
        <taxon>Roseobacteraceae</taxon>
        <taxon>Octadecabacter</taxon>
    </lineage>
</organism>
<evidence type="ECO:0000256" key="5">
    <source>
        <dbReference type="ARBA" id="ARBA00022475"/>
    </source>
</evidence>
<gene>
    <name evidence="12 14" type="primary">ctaG</name>
    <name evidence="14" type="ORF">OAN307_c38550</name>
</gene>
<evidence type="ECO:0000256" key="13">
    <source>
        <dbReference type="SAM" id="Phobius"/>
    </source>
</evidence>
<evidence type="ECO:0000256" key="8">
    <source>
        <dbReference type="ARBA" id="ARBA00022968"/>
    </source>
</evidence>
<feature type="topological domain" description="Cytoplasmic" evidence="12">
    <location>
        <begin position="1"/>
        <end position="11"/>
    </location>
</feature>
<dbReference type="InterPro" id="IPR023471">
    <property type="entry name" value="CtaG/Cox11_dom_sf"/>
</dbReference>
<evidence type="ECO:0000256" key="6">
    <source>
        <dbReference type="ARBA" id="ARBA00022519"/>
    </source>
</evidence>
<dbReference type="GO" id="GO:0005886">
    <property type="term" value="C:plasma membrane"/>
    <property type="evidence" value="ECO:0007669"/>
    <property type="project" value="UniProtKB-SubCell"/>
</dbReference>
<comment type="function">
    <text evidence="1 12">Exerts its effect at some terminal stage of cytochrome c oxidase synthesis, probably by being involved in the insertion of the copper B into subunit I.</text>
</comment>
<keyword evidence="5 12" id="KW-1003">Cell membrane</keyword>
<dbReference type="InterPro" id="IPR007533">
    <property type="entry name" value="Cyt_c_oxidase_assmbl_CtaG"/>
</dbReference>
<evidence type="ECO:0000256" key="10">
    <source>
        <dbReference type="ARBA" id="ARBA00023008"/>
    </source>
</evidence>
<keyword evidence="6 12" id="KW-0997">Cell inner membrane</keyword>
<dbReference type="GO" id="GO:0008535">
    <property type="term" value="P:respiratory chain complex IV assembly"/>
    <property type="evidence" value="ECO:0007669"/>
    <property type="project" value="UniProtKB-UniRule"/>
</dbReference>
<dbReference type="Pfam" id="PF04442">
    <property type="entry name" value="CtaG_Cox11"/>
    <property type="match status" value="1"/>
</dbReference>